<protein>
    <submittedName>
        <fullName evidence="2">Uncharacterized protein</fullName>
    </submittedName>
</protein>
<keyword evidence="3" id="KW-1185">Reference proteome</keyword>
<dbReference type="AlphaFoldDB" id="A0A4Y8RP59"/>
<name>A0A4Y8RP59_9HYPH</name>
<evidence type="ECO:0000313" key="2">
    <source>
        <dbReference type="EMBL" id="TFF25136.1"/>
    </source>
</evidence>
<proteinExistence type="predicted"/>
<evidence type="ECO:0000313" key="3">
    <source>
        <dbReference type="Proteomes" id="UP000298179"/>
    </source>
</evidence>
<feature type="compositionally biased region" description="Basic and acidic residues" evidence="1">
    <location>
        <begin position="69"/>
        <end position="80"/>
    </location>
</feature>
<comment type="caution">
    <text evidence="2">The sequence shown here is derived from an EMBL/GenBank/DDBJ whole genome shotgun (WGS) entry which is preliminary data.</text>
</comment>
<dbReference type="RefSeq" id="WP_134761306.1">
    <property type="nucleotide sequence ID" value="NZ_SOZD01000002.1"/>
</dbReference>
<dbReference type="EMBL" id="SOZD01000002">
    <property type="protein sequence ID" value="TFF25136.1"/>
    <property type="molecule type" value="Genomic_DNA"/>
</dbReference>
<dbReference type="Proteomes" id="UP000298179">
    <property type="component" value="Unassembled WGS sequence"/>
</dbReference>
<feature type="region of interest" description="Disordered" evidence="1">
    <location>
        <begin position="69"/>
        <end position="90"/>
    </location>
</feature>
<gene>
    <name evidence="2" type="ORF">E3C22_07075</name>
</gene>
<reference evidence="2 3" key="1">
    <citation type="submission" date="2019-03" db="EMBL/GenBank/DDBJ databases">
        <title>Jiella endophytica sp. nov., a novel endophytic bacterium isolated from root of Ficus microcarpa Linn. f.</title>
        <authorList>
            <person name="Tuo L."/>
        </authorList>
    </citation>
    <scope>NUCLEOTIDE SEQUENCE [LARGE SCALE GENOMIC DNA]</scope>
    <source>
        <strain evidence="2 3">CBS5Q-3</strain>
    </source>
</reference>
<organism evidence="2 3">
    <name type="scientific">Jiella endophytica</name>
    <dbReference type="NCBI Taxonomy" id="2558362"/>
    <lineage>
        <taxon>Bacteria</taxon>
        <taxon>Pseudomonadati</taxon>
        <taxon>Pseudomonadota</taxon>
        <taxon>Alphaproteobacteria</taxon>
        <taxon>Hyphomicrobiales</taxon>
        <taxon>Aurantimonadaceae</taxon>
        <taxon>Jiella</taxon>
    </lineage>
</organism>
<accession>A0A4Y8RP59</accession>
<dbReference type="OrthoDB" id="9859311at2"/>
<feature type="region of interest" description="Disordered" evidence="1">
    <location>
        <begin position="117"/>
        <end position="159"/>
    </location>
</feature>
<sequence length="159" mass="18289">MTATDDLAPFLDILAARIRRQMEARREDDRVAVERLELQAALRRFGAAGPSVADAARWDDPTRLAAAERQRLSDRIDRENRRQRRFSRTRDPRYDINRHIVVTRLKRWLGGKAAWVRPPAEVGAAGTRDQRRGQRRARRPQTVERRRPKTTSDGIAGSG</sequence>
<evidence type="ECO:0000256" key="1">
    <source>
        <dbReference type="SAM" id="MobiDB-lite"/>
    </source>
</evidence>